<gene>
    <name evidence="9" type="primary">trpA</name>
    <name evidence="11" type="ORF">Geu3261_0035_077</name>
</gene>
<dbReference type="NCBIfam" id="TIGR00262">
    <property type="entry name" value="trpA"/>
    <property type="match status" value="1"/>
</dbReference>
<keyword evidence="6 9" id="KW-0057">Aromatic amino acid biosynthesis</keyword>
<keyword evidence="5 9" id="KW-0822">Tryptophan biosynthesis</keyword>
<evidence type="ECO:0000256" key="4">
    <source>
        <dbReference type="ARBA" id="ARBA00022605"/>
    </source>
</evidence>
<evidence type="ECO:0000256" key="1">
    <source>
        <dbReference type="ARBA" id="ARBA00003365"/>
    </source>
</evidence>
<sequence length="278" mass="28964">MSRIARRFATLRQQGRGALIPYVEACDPDYDTSLAILRGMPGAGADLIEVGVPFSDPSADGPTIQKAALRGLKGGSTMKRVLEMVTAFRDGDDETPIILMGYTNPIEAYGPERFCVDAKAAGVDGLIVVDMPPEEADLLAGPAAAAGLDIIRLVAPTTPDDRLPVVFNGASGFVYYVSITGVTGTRTASTDELAHALPRLRRATDLPIAIGFGIRTPELAANAVRAADAAVVASALLNTLEGTLDADGRATARTVPAVLEQLRGLADAVHAVSKTVSK</sequence>
<dbReference type="Proteomes" id="UP000032675">
    <property type="component" value="Unassembled WGS sequence"/>
</dbReference>
<proteinExistence type="inferred from homology"/>
<dbReference type="InterPro" id="IPR013785">
    <property type="entry name" value="Aldolase_TIM"/>
</dbReference>
<evidence type="ECO:0000313" key="12">
    <source>
        <dbReference type="Proteomes" id="UP000032675"/>
    </source>
</evidence>
<evidence type="ECO:0000313" key="11">
    <source>
        <dbReference type="EMBL" id="GAN95715.1"/>
    </source>
</evidence>
<evidence type="ECO:0000256" key="6">
    <source>
        <dbReference type="ARBA" id="ARBA00023141"/>
    </source>
</evidence>
<comment type="caution">
    <text evidence="11">The sequence shown here is derived from an EMBL/GenBank/DDBJ whole genome shotgun (WGS) entry which is preliminary data.</text>
</comment>
<reference evidence="11 12" key="1">
    <citation type="submission" date="2012-11" db="EMBL/GenBank/DDBJ databases">
        <title>Whole genome sequence of Gluconacetobacter europaeus NBRC3261.</title>
        <authorList>
            <person name="Azuma Y."/>
            <person name="Higashiura N."/>
            <person name="Hirakawa H."/>
            <person name="Matsushita K."/>
        </authorList>
    </citation>
    <scope>NUCLEOTIDE SEQUENCE [LARGE SCALE GENOMIC DNA]</scope>
    <source>
        <strain evidence="11 12">NBRC 3261</strain>
    </source>
</reference>
<comment type="pathway">
    <text evidence="2 9">Amino-acid biosynthesis; L-tryptophan biosynthesis; L-tryptophan from chorismate: step 5/5.</text>
</comment>
<name>A0A0D6PY95_KOMEU</name>
<dbReference type="HAMAP" id="MF_00131">
    <property type="entry name" value="Trp_synth_alpha"/>
    <property type="match status" value="1"/>
</dbReference>
<accession>A0A0D6PY95</accession>
<comment type="subunit">
    <text evidence="3 9">Tetramer of two alpha and two beta chains.</text>
</comment>
<dbReference type="PANTHER" id="PTHR43406:SF1">
    <property type="entry name" value="TRYPTOPHAN SYNTHASE ALPHA CHAIN, CHLOROPLASTIC"/>
    <property type="match status" value="1"/>
</dbReference>
<comment type="catalytic activity">
    <reaction evidence="8 9">
        <text>(1S,2R)-1-C-(indol-3-yl)glycerol 3-phosphate + L-serine = D-glyceraldehyde 3-phosphate + L-tryptophan + H2O</text>
        <dbReference type="Rhea" id="RHEA:10532"/>
        <dbReference type="ChEBI" id="CHEBI:15377"/>
        <dbReference type="ChEBI" id="CHEBI:33384"/>
        <dbReference type="ChEBI" id="CHEBI:57912"/>
        <dbReference type="ChEBI" id="CHEBI:58866"/>
        <dbReference type="ChEBI" id="CHEBI:59776"/>
        <dbReference type="EC" id="4.2.1.20"/>
    </reaction>
</comment>
<comment type="function">
    <text evidence="1 9">The alpha subunit is responsible for the aldol cleavage of indoleglycerol phosphate to indole and glyceraldehyde 3-phosphate.</text>
</comment>
<keyword evidence="4 9" id="KW-0028">Amino-acid biosynthesis</keyword>
<evidence type="ECO:0000256" key="7">
    <source>
        <dbReference type="ARBA" id="ARBA00023239"/>
    </source>
</evidence>
<dbReference type="GO" id="GO:0004834">
    <property type="term" value="F:tryptophan synthase activity"/>
    <property type="evidence" value="ECO:0007669"/>
    <property type="project" value="UniProtKB-UniRule"/>
</dbReference>
<dbReference type="InterPro" id="IPR002028">
    <property type="entry name" value="Trp_synthase_suA"/>
</dbReference>
<dbReference type="PANTHER" id="PTHR43406">
    <property type="entry name" value="TRYPTOPHAN SYNTHASE, ALPHA CHAIN"/>
    <property type="match status" value="1"/>
</dbReference>
<dbReference type="Pfam" id="PF00290">
    <property type="entry name" value="Trp_syntA"/>
    <property type="match status" value="1"/>
</dbReference>
<evidence type="ECO:0000256" key="2">
    <source>
        <dbReference type="ARBA" id="ARBA00004733"/>
    </source>
</evidence>
<dbReference type="FunFam" id="3.20.20.70:FF:000037">
    <property type="entry name" value="Tryptophan synthase alpha chain"/>
    <property type="match status" value="1"/>
</dbReference>
<dbReference type="CDD" id="cd04724">
    <property type="entry name" value="Tryptophan_synthase_alpha"/>
    <property type="match status" value="1"/>
</dbReference>
<dbReference type="Gene3D" id="3.20.20.70">
    <property type="entry name" value="Aldolase class I"/>
    <property type="match status" value="1"/>
</dbReference>
<comment type="similarity">
    <text evidence="9 10">Belongs to the TrpA family.</text>
</comment>
<organism evidence="11 12">
    <name type="scientific">Komagataeibacter europaeus NBRC 3261</name>
    <dbReference type="NCBI Taxonomy" id="1234669"/>
    <lineage>
        <taxon>Bacteria</taxon>
        <taxon>Pseudomonadati</taxon>
        <taxon>Pseudomonadota</taxon>
        <taxon>Alphaproteobacteria</taxon>
        <taxon>Acetobacterales</taxon>
        <taxon>Acetobacteraceae</taxon>
        <taxon>Komagataeibacter</taxon>
    </lineage>
</organism>
<evidence type="ECO:0000256" key="5">
    <source>
        <dbReference type="ARBA" id="ARBA00022822"/>
    </source>
</evidence>
<evidence type="ECO:0000256" key="9">
    <source>
        <dbReference type="HAMAP-Rule" id="MF_00131"/>
    </source>
</evidence>
<dbReference type="EC" id="4.2.1.20" evidence="9"/>
<dbReference type="EMBL" id="BANI01000035">
    <property type="protein sequence ID" value="GAN95715.1"/>
    <property type="molecule type" value="Genomic_DNA"/>
</dbReference>
<evidence type="ECO:0000256" key="8">
    <source>
        <dbReference type="ARBA" id="ARBA00049047"/>
    </source>
</evidence>
<protein>
    <recommendedName>
        <fullName evidence="9">Tryptophan synthase alpha chain</fullName>
        <ecNumber evidence="9">4.2.1.20</ecNumber>
    </recommendedName>
</protein>
<feature type="active site" description="Proton acceptor" evidence="9">
    <location>
        <position position="60"/>
    </location>
</feature>
<dbReference type="UniPathway" id="UPA00035">
    <property type="reaction ID" value="UER00044"/>
</dbReference>
<evidence type="ECO:0000256" key="3">
    <source>
        <dbReference type="ARBA" id="ARBA00011270"/>
    </source>
</evidence>
<keyword evidence="7 9" id="KW-0456">Lyase</keyword>
<dbReference type="GO" id="GO:0005829">
    <property type="term" value="C:cytosol"/>
    <property type="evidence" value="ECO:0007669"/>
    <property type="project" value="TreeGrafter"/>
</dbReference>
<feature type="active site" description="Proton acceptor" evidence="9">
    <location>
        <position position="49"/>
    </location>
</feature>
<evidence type="ECO:0000256" key="10">
    <source>
        <dbReference type="RuleBase" id="RU003662"/>
    </source>
</evidence>
<dbReference type="InterPro" id="IPR011060">
    <property type="entry name" value="RibuloseP-bd_barrel"/>
</dbReference>
<dbReference type="RefSeq" id="WP_010508587.1">
    <property type="nucleotide sequence ID" value="NZ_BANI01000035.1"/>
</dbReference>
<dbReference type="AlphaFoldDB" id="A0A0D6PY95"/>
<dbReference type="SUPFAM" id="SSF51366">
    <property type="entry name" value="Ribulose-phoshate binding barrel"/>
    <property type="match status" value="1"/>
</dbReference>